<feature type="region of interest" description="Disordered" evidence="2">
    <location>
        <begin position="1"/>
        <end position="101"/>
    </location>
</feature>
<sequence length="435" mass="46930">MASPQNATARSAPNSITTSPRPPRGKRATSLPPSGSKRFRLSPPPSPPSGPRRPSLSDGTLSPQATQLSDDASDVLSPSSSPPRYSASPAPSVSAFNDYNDDNNVAQIPCRLFTPIPSSPLFSPSPYIPDSPSSGTFLVDLPYPSSPSPSWYLTETHSDGCLSPLSSFPYDSDLLAASSPPASSPLFPPSSPLFPLPLAQFDNNDDDDSDDDNIDDIALQSFITPTTPPQPPISPLSPLSSARLLPLSDLFSRPSSPSADDVRIHNGLFYTSHLLTLSSPARGPNPSDNETVPASLAPLPTGATAQRVATSLSTLTTLSHHLTTLHHTHYEAIDDLRWCGQELGRLMDQFASILFEELDGRNLKKGKKTEGKKREQQTRKHWTIQLIREVEQAVVRCCAEVERVEAEIRGVEEERGKVLRGVAREVVGDFEAEGE</sequence>
<accession>A0A4S2MUT9</accession>
<reference evidence="3 4" key="1">
    <citation type="submission" date="2019-04" db="EMBL/GenBank/DDBJ databases">
        <title>Comparative genomics and transcriptomics to analyze fruiting body development in filamentous ascomycetes.</title>
        <authorList>
            <consortium name="DOE Joint Genome Institute"/>
            <person name="Lutkenhaus R."/>
            <person name="Traeger S."/>
            <person name="Breuer J."/>
            <person name="Kuo A."/>
            <person name="Lipzen A."/>
            <person name="Pangilinan J."/>
            <person name="Dilworth D."/>
            <person name="Sandor L."/>
            <person name="Poggeler S."/>
            <person name="Barry K."/>
            <person name="Grigoriev I.V."/>
            <person name="Nowrousian M."/>
        </authorList>
    </citation>
    <scope>NUCLEOTIDE SEQUENCE [LARGE SCALE GENOMIC DNA]</scope>
    <source>
        <strain evidence="3 4">CBS 389.68</strain>
    </source>
</reference>
<keyword evidence="1" id="KW-0175">Coiled coil</keyword>
<feature type="compositionally biased region" description="Polar residues" evidence="2">
    <location>
        <begin position="1"/>
        <end position="19"/>
    </location>
</feature>
<name>A0A4S2MUT9_9PEZI</name>
<protein>
    <submittedName>
        <fullName evidence="3">Uncharacterized protein</fullName>
    </submittedName>
</protein>
<feature type="compositionally biased region" description="Polar residues" evidence="2">
    <location>
        <begin position="58"/>
        <end position="70"/>
    </location>
</feature>
<evidence type="ECO:0000313" key="3">
    <source>
        <dbReference type="EMBL" id="TGZ80283.1"/>
    </source>
</evidence>
<keyword evidence="4" id="KW-1185">Reference proteome</keyword>
<gene>
    <name evidence="3" type="ORF">EX30DRAFT_364531</name>
</gene>
<dbReference type="EMBL" id="ML220125">
    <property type="protein sequence ID" value="TGZ80283.1"/>
    <property type="molecule type" value="Genomic_DNA"/>
</dbReference>
<feature type="compositionally biased region" description="Pro residues" evidence="2">
    <location>
        <begin position="42"/>
        <end position="51"/>
    </location>
</feature>
<evidence type="ECO:0000256" key="2">
    <source>
        <dbReference type="SAM" id="MobiDB-lite"/>
    </source>
</evidence>
<dbReference type="AlphaFoldDB" id="A0A4S2MUT9"/>
<evidence type="ECO:0000256" key="1">
    <source>
        <dbReference type="SAM" id="Coils"/>
    </source>
</evidence>
<dbReference type="Proteomes" id="UP000298138">
    <property type="component" value="Unassembled WGS sequence"/>
</dbReference>
<evidence type="ECO:0000313" key="4">
    <source>
        <dbReference type="Proteomes" id="UP000298138"/>
    </source>
</evidence>
<feature type="compositionally biased region" description="Low complexity" evidence="2">
    <location>
        <begin position="77"/>
        <end position="95"/>
    </location>
</feature>
<proteinExistence type="predicted"/>
<dbReference type="InParanoid" id="A0A4S2MUT9"/>
<feature type="coiled-coil region" evidence="1">
    <location>
        <begin position="387"/>
        <end position="414"/>
    </location>
</feature>
<organism evidence="3 4">
    <name type="scientific">Ascodesmis nigricans</name>
    <dbReference type="NCBI Taxonomy" id="341454"/>
    <lineage>
        <taxon>Eukaryota</taxon>
        <taxon>Fungi</taxon>
        <taxon>Dikarya</taxon>
        <taxon>Ascomycota</taxon>
        <taxon>Pezizomycotina</taxon>
        <taxon>Pezizomycetes</taxon>
        <taxon>Pezizales</taxon>
        <taxon>Ascodesmidaceae</taxon>
        <taxon>Ascodesmis</taxon>
    </lineage>
</organism>